<dbReference type="AlphaFoldDB" id="A0A1D8TXF3"/>
<protein>
    <submittedName>
        <fullName evidence="1">Uncharacterized protein</fullName>
    </submittedName>
</protein>
<organism evidence="1 2">
    <name type="scientific">Moorena producens PAL-8-15-08-1</name>
    <dbReference type="NCBI Taxonomy" id="1458985"/>
    <lineage>
        <taxon>Bacteria</taxon>
        <taxon>Bacillati</taxon>
        <taxon>Cyanobacteriota</taxon>
        <taxon>Cyanophyceae</taxon>
        <taxon>Coleofasciculales</taxon>
        <taxon>Coleofasciculaceae</taxon>
        <taxon>Moorena</taxon>
    </lineage>
</organism>
<dbReference type="EMBL" id="CP017599">
    <property type="protein sequence ID" value="AOX02235.1"/>
    <property type="molecule type" value="Genomic_DNA"/>
</dbReference>
<gene>
    <name evidence="1" type="ORF">BJP34_24830</name>
</gene>
<reference evidence="2" key="1">
    <citation type="submission" date="2016-10" db="EMBL/GenBank/DDBJ databases">
        <title>Comparative genomics uncovers the prolific and rare metabolic potential of the cyanobacterial genus Moorea.</title>
        <authorList>
            <person name="Leao T."/>
            <person name="Castelao G."/>
            <person name="Korobeynikov A."/>
            <person name="Monroe E.A."/>
            <person name="Podell S."/>
            <person name="Glukhov E."/>
            <person name="Allen E."/>
            <person name="Gerwick W.H."/>
            <person name="Gerwick L."/>
        </authorList>
    </citation>
    <scope>NUCLEOTIDE SEQUENCE [LARGE SCALE GENOMIC DNA]</scope>
    <source>
        <strain evidence="2">PAL-8-15-08-1</strain>
    </source>
</reference>
<dbReference type="Proteomes" id="UP000177870">
    <property type="component" value="Chromosome"/>
</dbReference>
<name>A0A1D8TXF3_9CYAN</name>
<dbReference type="KEGG" id="mpro:BJP34_24830"/>
<evidence type="ECO:0000313" key="2">
    <source>
        <dbReference type="Proteomes" id="UP000177870"/>
    </source>
</evidence>
<proteinExistence type="predicted"/>
<accession>A0A1D8TXF3</accession>
<evidence type="ECO:0000313" key="1">
    <source>
        <dbReference type="EMBL" id="AOX02235.1"/>
    </source>
</evidence>
<sequence>MFIIKIGSGEMGRWGDGEMGRWGDGEIFIKRCSAVLGRQRGLGGLPRRRNLITLSLYGWSAMQKRGKTY</sequence>